<dbReference type="EMBL" id="JAMKBJ010000010">
    <property type="protein sequence ID" value="MCZ8537839.1"/>
    <property type="molecule type" value="Genomic_DNA"/>
</dbReference>
<dbReference type="RefSeq" id="WP_269926908.1">
    <property type="nucleotide sequence ID" value="NZ_JAMKBJ010000010.1"/>
</dbReference>
<protein>
    <submittedName>
        <fullName evidence="2">Uncharacterized protein</fullName>
    </submittedName>
</protein>
<gene>
    <name evidence="2" type="ORF">M9R32_11650</name>
</gene>
<keyword evidence="3" id="KW-1185">Reference proteome</keyword>
<reference evidence="2" key="1">
    <citation type="submission" date="2022-05" db="EMBL/GenBank/DDBJ databases">
        <authorList>
            <person name="Colautti A."/>
            <person name="Iacumin L."/>
        </authorList>
    </citation>
    <scope>NUCLEOTIDE SEQUENCE</scope>
    <source>
        <strain evidence="2">SK 55</strain>
    </source>
</reference>
<evidence type="ECO:0000256" key="1">
    <source>
        <dbReference type="SAM" id="Coils"/>
    </source>
</evidence>
<comment type="caution">
    <text evidence="2">The sequence shown here is derived from an EMBL/GenBank/DDBJ whole genome shotgun (WGS) entry which is preliminary data.</text>
</comment>
<feature type="coiled-coil region" evidence="1">
    <location>
        <begin position="1"/>
        <end position="32"/>
    </location>
</feature>
<accession>A0A9X3RE64</accession>
<dbReference type="AlphaFoldDB" id="A0A9X3RE64"/>
<proteinExistence type="predicted"/>
<evidence type="ECO:0000313" key="2">
    <source>
        <dbReference type="EMBL" id="MCZ8537839.1"/>
    </source>
</evidence>
<name>A0A9X3RE64_9BACL</name>
<dbReference type="Proteomes" id="UP001152173">
    <property type="component" value="Unassembled WGS sequence"/>
</dbReference>
<evidence type="ECO:0000313" key="3">
    <source>
        <dbReference type="Proteomes" id="UP001152173"/>
    </source>
</evidence>
<sequence length="58" mass="7032">MKFVKSKMKQLVKENEELKVRLKQIMKEHELEKDYALKAMYHTEVVEGKFQAKYQELS</sequence>
<keyword evidence="1" id="KW-0175">Coiled coil</keyword>
<organism evidence="2 3">
    <name type="scientific">Paenisporosarcina quisquiliarum</name>
    <dbReference type="NCBI Taxonomy" id="365346"/>
    <lineage>
        <taxon>Bacteria</taxon>
        <taxon>Bacillati</taxon>
        <taxon>Bacillota</taxon>
        <taxon>Bacilli</taxon>
        <taxon>Bacillales</taxon>
        <taxon>Caryophanaceae</taxon>
        <taxon>Paenisporosarcina</taxon>
    </lineage>
</organism>